<reference evidence="2 3" key="1">
    <citation type="journal article" date="2023" name="J. Hered.">
        <title>Chromosome-level genome of the wood stork (Mycteria americana) provides insight into avian chromosome evolution.</title>
        <authorList>
            <person name="Flamio R. Jr."/>
            <person name="Ramstad K.M."/>
        </authorList>
    </citation>
    <scope>NUCLEOTIDE SEQUENCE [LARGE SCALE GENOMIC DNA]</scope>
    <source>
        <strain evidence="2">JAX WOST 10</strain>
    </source>
</reference>
<evidence type="ECO:0000313" key="2">
    <source>
        <dbReference type="EMBL" id="KAK4815361.1"/>
    </source>
</evidence>
<dbReference type="PANTHER" id="PTHR33332">
    <property type="entry name" value="REVERSE TRANSCRIPTASE DOMAIN-CONTAINING PROTEIN"/>
    <property type="match status" value="1"/>
</dbReference>
<comment type="caution">
    <text evidence="2">The sequence shown here is derived from an EMBL/GenBank/DDBJ whole genome shotgun (WGS) entry which is preliminary data.</text>
</comment>
<feature type="region of interest" description="Disordered" evidence="1">
    <location>
        <begin position="161"/>
        <end position="180"/>
    </location>
</feature>
<evidence type="ECO:0000313" key="3">
    <source>
        <dbReference type="Proteomes" id="UP001333110"/>
    </source>
</evidence>
<sequence>MHRQWNQGQVSWEDYRDTSHLCRDGVRKAKAQLELNLARDAKNSKNGFYRKGRLKKMYQSPNPLSAPINETGELVTMDMEKVEVHSNFSDSVFTGNHSSQICQDPELQGRDWWNEVLPTVREDQVRDDLRNLNIHKSMGPNEMHPRVLRELADLLSHSPSYLKSHGSQGKSPVTGGKGTLHPFLKRVKRRTLGIIDQSASPQGPIIEQSVLEVMLKHIEDREVTGDRQRGFAKGKSCLTDLVALYNGLNASVDKGRTTYVIYLDFCKAFDLVPHNILAAKLERYGFDGWTRTWSDGCIKRVDGLYPMAQCPMGSSAFSTSLWTTKLSGAADTPVGRDVTQRDFDRLEKWALVNLMKFNMAKCKYRLGDEETENSPAEKDLGILVDEKLDMGWQCALAAQKANHTLGCIKRSMASRLREVILPLYSALTPPGGLHPALGSLLEQVQRGAMKMTSRLEHLSCEERLRGLGLFSLQKRRLEGDLIVAFQYLKGAYKKDRERLFTRVCSDRTRSNSFKWKEGRFRLDIRKKFFIMRMVRHWNRLPREVVDAPSLEAFKRRKYRMVRLHLECCVQFWAPHCKRDIEVLERVQRRATKLVKGLEQKSYEGWLRELGLFSLEKRRLRGDLIALYNYLKGGCREVGVGLFSQVTSDRTRGNGLKLLQQGARRFTLAIRKNFFTERFIEHWNRLPREVVEPPCLEVFKRRVDVAKPHGLVVDLAVLVVGITLDEFTKQRIIVCGARIWKQRFGHRDYPFFLSLGSVKETSIGKASINFVPGKRGKHWPEGITSHIAIS</sequence>
<dbReference type="AlphaFoldDB" id="A0AAN7NP51"/>
<organism evidence="2 3">
    <name type="scientific">Mycteria americana</name>
    <name type="common">Wood stork</name>
    <dbReference type="NCBI Taxonomy" id="33587"/>
    <lineage>
        <taxon>Eukaryota</taxon>
        <taxon>Metazoa</taxon>
        <taxon>Chordata</taxon>
        <taxon>Craniata</taxon>
        <taxon>Vertebrata</taxon>
        <taxon>Euteleostomi</taxon>
        <taxon>Archelosauria</taxon>
        <taxon>Archosauria</taxon>
        <taxon>Dinosauria</taxon>
        <taxon>Saurischia</taxon>
        <taxon>Theropoda</taxon>
        <taxon>Coelurosauria</taxon>
        <taxon>Aves</taxon>
        <taxon>Neognathae</taxon>
        <taxon>Neoaves</taxon>
        <taxon>Aequornithes</taxon>
        <taxon>Ciconiiformes</taxon>
        <taxon>Ciconiidae</taxon>
        <taxon>Mycteria</taxon>
    </lineage>
</organism>
<accession>A0AAN7NP51</accession>
<name>A0AAN7NP51_MYCAM</name>
<proteinExistence type="predicted"/>
<protein>
    <recommendedName>
        <fullName evidence="4">Reverse transcriptase domain-containing protein</fullName>
    </recommendedName>
</protein>
<dbReference type="EMBL" id="JAUNZN010000009">
    <property type="protein sequence ID" value="KAK4815361.1"/>
    <property type="molecule type" value="Genomic_DNA"/>
</dbReference>
<keyword evidence="3" id="KW-1185">Reference proteome</keyword>
<gene>
    <name evidence="2" type="ORF">QYF61_001349</name>
</gene>
<feature type="compositionally biased region" description="Polar residues" evidence="1">
    <location>
        <begin position="161"/>
        <end position="171"/>
    </location>
</feature>
<dbReference type="Proteomes" id="UP001333110">
    <property type="component" value="Unassembled WGS sequence"/>
</dbReference>
<evidence type="ECO:0000256" key="1">
    <source>
        <dbReference type="SAM" id="MobiDB-lite"/>
    </source>
</evidence>
<evidence type="ECO:0008006" key="4">
    <source>
        <dbReference type="Google" id="ProtNLM"/>
    </source>
</evidence>